<organism evidence="1 2">
    <name type="scientific">Oryza sativa subsp. japonica</name>
    <name type="common">Rice</name>
    <dbReference type="NCBI Taxonomy" id="39947"/>
    <lineage>
        <taxon>Eukaryota</taxon>
        <taxon>Viridiplantae</taxon>
        <taxon>Streptophyta</taxon>
        <taxon>Embryophyta</taxon>
        <taxon>Tracheophyta</taxon>
        <taxon>Spermatophyta</taxon>
        <taxon>Magnoliopsida</taxon>
        <taxon>Liliopsida</taxon>
        <taxon>Poales</taxon>
        <taxon>Poaceae</taxon>
        <taxon>BOP clade</taxon>
        <taxon>Oryzoideae</taxon>
        <taxon>Oryzeae</taxon>
        <taxon>Oryzinae</taxon>
        <taxon>Oryza</taxon>
        <taxon>Oryza sativa</taxon>
    </lineage>
</organism>
<accession>Q7XMJ8</accession>
<protein>
    <submittedName>
        <fullName evidence="1">OSJNBb0039L24.20 protein</fullName>
    </submittedName>
</protein>
<evidence type="ECO:0000313" key="2">
    <source>
        <dbReference type="Proteomes" id="UP000000763"/>
    </source>
</evidence>
<reference evidence="2" key="1">
    <citation type="journal article" date="2005" name="Nature">
        <title>The map-based sequence of the rice genome.</title>
        <authorList>
            <consortium name="International rice genome sequencing project (IRGSP)"/>
            <person name="Matsumoto T."/>
            <person name="Wu J."/>
            <person name="Kanamori H."/>
            <person name="Katayose Y."/>
            <person name="Fujisawa M."/>
            <person name="Namiki N."/>
            <person name="Mizuno H."/>
            <person name="Yamamoto K."/>
            <person name="Antonio B.A."/>
            <person name="Baba T."/>
            <person name="Sakata K."/>
            <person name="Nagamura Y."/>
            <person name="Aoki H."/>
            <person name="Arikawa K."/>
            <person name="Arita K."/>
            <person name="Bito T."/>
            <person name="Chiden Y."/>
            <person name="Fujitsuka N."/>
            <person name="Fukunaka R."/>
            <person name="Hamada M."/>
            <person name="Harada C."/>
            <person name="Hayashi A."/>
            <person name="Hijishita S."/>
            <person name="Honda M."/>
            <person name="Hosokawa S."/>
            <person name="Ichikawa Y."/>
            <person name="Idonuma A."/>
            <person name="Iijima M."/>
            <person name="Ikeda M."/>
            <person name="Ikeno M."/>
            <person name="Ito K."/>
            <person name="Ito S."/>
            <person name="Ito T."/>
            <person name="Ito Y."/>
            <person name="Ito Y."/>
            <person name="Iwabuchi A."/>
            <person name="Kamiya K."/>
            <person name="Karasawa W."/>
            <person name="Kurita K."/>
            <person name="Katagiri S."/>
            <person name="Kikuta A."/>
            <person name="Kobayashi H."/>
            <person name="Kobayashi N."/>
            <person name="Machita K."/>
            <person name="Maehara T."/>
            <person name="Masukawa M."/>
            <person name="Mizubayashi T."/>
            <person name="Mukai Y."/>
            <person name="Nagasaki H."/>
            <person name="Nagata Y."/>
            <person name="Naito S."/>
            <person name="Nakashima M."/>
            <person name="Nakama Y."/>
            <person name="Nakamichi Y."/>
            <person name="Nakamura M."/>
            <person name="Meguro A."/>
            <person name="Negishi M."/>
            <person name="Ohta I."/>
            <person name="Ohta T."/>
            <person name="Okamoto M."/>
            <person name="Ono N."/>
            <person name="Saji S."/>
            <person name="Sakaguchi M."/>
            <person name="Sakai K."/>
            <person name="Shibata M."/>
            <person name="Shimokawa T."/>
            <person name="Song J."/>
            <person name="Takazaki Y."/>
            <person name="Terasawa K."/>
            <person name="Tsugane M."/>
            <person name="Tsuji K."/>
            <person name="Ueda S."/>
            <person name="Waki K."/>
            <person name="Yamagata H."/>
            <person name="Yamamoto M."/>
            <person name="Yamamoto S."/>
            <person name="Yamane H."/>
            <person name="Yoshiki S."/>
            <person name="Yoshihara R."/>
            <person name="Yukawa K."/>
            <person name="Zhong H."/>
            <person name="Yano M."/>
            <person name="Yuan Q."/>
            <person name="Ouyang S."/>
            <person name="Liu J."/>
            <person name="Jones K.M."/>
            <person name="Gansberger K."/>
            <person name="Moffat K."/>
            <person name="Hill J."/>
            <person name="Bera J."/>
            <person name="Fadrosh D."/>
            <person name="Jin S."/>
            <person name="Johri S."/>
            <person name="Kim M."/>
            <person name="Overton L."/>
            <person name="Reardon M."/>
            <person name="Tsitrin T."/>
            <person name="Vuong H."/>
            <person name="Weaver B."/>
            <person name="Ciecko A."/>
            <person name="Tallon L."/>
            <person name="Jackson J."/>
            <person name="Pai G."/>
            <person name="Aken S.V."/>
            <person name="Utterback T."/>
            <person name="Reidmuller S."/>
            <person name="Feldblyum T."/>
            <person name="Hsiao J."/>
            <person name="Zismann V."/>
            <person name="Iobst S."/>
            <person name="de Vazeille A.R."/>
            <person name="Buell C.R."/>
            <person name="Ying K."/>
            <person name="Li Y."/>
            <person name="Lu T."/>
            <person name="Huang Y."/>
            <person name="Zhao Q."/>
            <person name="Feng Q."/>
            <person name="Zhang L."/>
            <person name="Zhu J."/>
            <person name="Weng Q."/>
            <person name="Mu J."/>
            <person name="Lu Y."/>
            <person name="Fan D."/>
            <person name="Liu Y."/>
            <person name="Guan J."/>
            <person name="Zhang Y."/>
            <person name="Yu S."/>
            <person name="Liu X."/>
            <person name="Zhang Y."/>
            <person name="Hong G."/>
            <person name="Han B."/>
            <person name="Choisne N."/>
            <person name="Demange N."/>
            <person name="Orjeda G."/>
            <person name="Samain S."/>
            <person name="Cattolico L."/>
            <person name="Pelletier E."/>
            <person name="Couloux A."/>
            <person name="Segurens B."/>
            <person name="Wincker P."/>
            <person name="D'Hont A."/>
            <person name="Scarpelli C."/>
            <person name="Weissenbach J."/>
            <person name="Salanoubat M."/>
            <person name="Quetier F."/>
            <person name="Yu Y."/>
            <person name="Kim H.R."/>
            <person name="Rambo T."/>
            <person name="Currie J."/>
            <person name="Collura K."/>
            <person name="Luo M."/>
            <person name="Yang T."/>
            <person name="Ammiraju J.S.S."/>
            <person name="Engler F."/>
            <person name="Soderlund C."/>
            <person name="Wing R.A."/>
            <person name="Palmer L.E."/>
            <person name="de la Bastide M."/>
            <person name="Spiegel L."/>
            <person name="Nascimento L."/>
            <person name="Zutavern T."/>
            <person name="O'Shaughnessy A."/>
            <person name="Dike S."/>
            <person name="Dedhia N."/>
            <person name="Preston R."/>
            <person name="Balija V."/>
            <person name="McCombie W.R."/>
            <person name="Chow T."/>
            <person name="Chen H."/>
            <person name="Chung M."/>
            <person name="Chen C."/>
            <person name="Shaw J."/>
            <person name="Wu H."/>
            <person name="Hsiao K."/>
            <person name="Chao Y."/>
            <person name="Chu M."/>
            <person name="Cheng C."/>
            <person name="Hour A."/>
            <person name="Lee P."/>
            <person name="Lin S."/>
            <person name="Lin Y."/>
            <person name="Liou J."/>
            <person name="Liu S."/>
            <person name="Hsing Y."/>
            <person name="Raghuvanshi S."/>
            <person name="Mohanty A."/>
            <person name="Bharti A.K."/>
            <person name="Gaur A."/>
            <person name="Gupta V."/>
            <person name="Kumar D."/>
            <person name="Ravi V."/>
            <person name="Vij S."/>
            <person name="Kapur A."/>
            <person name="Khurana P."/>
            <person name="Khurana P."/>
            <person name="Khurana J.P."/>
            <person name="Tyagi A.K."/>
            <person name="Gaikwad K."/>
            <person name="Singh A."/>
            <person name="Dalal V."/>
            <person name="Srivastava S."/>
            <person name="Dixit A."/>
            <person name="Pal A.K."/>
            <person name="Ghazi I.A."/>
            <person name="Yadav M."/>
            <person name="Pandit A."/>
            <person name="Bhargava A."/>
            <person name="Sureshbabu K."/>
            <person name="Batra K."/>
            <person name="Sharma T.R."/>
            <person name="Mohapatra T."/>
            <person name="Singh N.K."/>
            <person name="Messing J."/>
            <person name="Nelson A.B."/>
            <person name="Fuks G."/>
            <person name="Kavchok S."/>
            <person name="Keizer G."/>
            <person name="Linton E."/>
            <person name="Llaca V."/>
            <person name="Song R."/>
            <person name="Tanyolac B."/>
            <person name="Young S."/>
            <person name="Ho-Il K."/>
            <person name="Hahn J.H."/>
            <person name="Sangsakoo G."/>
            <person name="Vanavichit A."/>
            <person name="de Mattos Luiz.A.T."/>
            <person name="Zimmer P.D."/>
            <person name="Malone G."/>
            <person name="Dellagostin O."/>
            <person name="de Oliveira A.C."/>
            <person name="Bevan M."/>
            <person name="Bancroft I."/>
            <person name="Minx P."/>
            <person name="Cordum H."/>
            <person name="Wilson R."/>
            <person name="Cheng Z."/>
            <person name="Jin W."/>
            <person name="Jiang J."/>
            <person name="Leong S.A."/>
            <person name="Iwama H."/>
            <person name="Gojobori T."/>
            <person name="Itoh T."/>
            <person name="Niimura Y."/>
            <person name="Fujii Y."/>
            <person name="Habara T."/>
            <person name="Sakai H."/>
            <person name="Sato Y."/>
            <person name="Wilson G."/>
            <person name="Kumar K."/>
            <person name="McCouch S."/>
            <person name="Juretic N."/>
            <person name="Hoen D."/>
            <person name="Wright S."/>
            <person name="Bruskiewich R."/>
            <person name="Bureau T."/>
            <person name="Miyao A."/>
            <person name="Hirochika H."/>
            <person name="Nishikawa T."/>
            <person name="Kadowaki K."/>
            <person name="Sugiura M."/>
            <person name="Burr B."/>
            <person name="Sasaki T."/>
        </authorList>
    </citation>
    <scope>NUCLEOTIDE SEQUENCE [LARGE SCALE GENOMIC DNA]</scope>
    <source>
        <strain evidence="2">cv. Nipponbare</strain>
    </source>
</reference>
<sequence length="166" mass="18276">MSTRAHRTSPLLRIPKKKCRRCYCRRLGFSSTLSPAGRRCHARELDSLALPPLRTSTMRATAVAAAVGFPPVRMPTPTGAASLTQERRHRPFAGTCRLLAGAGPRRTRRHLHDDYTKPCFYRSQFIAQTPAAQEIGSDLFIALVGLIRLQSLQSRGIPAASILGKT</sequence>
<dbReference type="Proteomes" id="UP000000763">
    <property type="component" value="Chromosome 4"/>
</dbReference>
<gene>
    <name evidence="1" type="primary">OSJNBb0039L24.20</name>
</gene>
<proteinExistence type="predicted"/>
<dbReference type="EMBL" id="AL663006">
    <property type="protein sequence ID" value="CAE04581.2"/>
    <property type="molecule type" value="Genomic_DNA"/>
</dbReference>
<name>Q7XMJ8_ORYSJ</name>
<reference evidence="2" key="2">
    <citation type="journal article" date="2008" name="Nucleic Acids Res.">
        <title>The rice annotation project database (RAP-DB): 2008 update.</title>
        <authorList>
            <consortium name="The rice annotation project (RAP)"/>
        </authorList>
    </citation>
    <scope>GENOME REANNOTATION</scope>
    <source>
        <strain evidence="2">cv. Nipponbare</strain>
    </source>
</reference>
<evidence type="ECO:0000313" key="1">
    <source>
        <dbReference type="EMBL" id="CAE04581.2"/>
    </source>
</evidence>
<dbReference type="AlphaFoldDB" id="Q7XMJ8"/>